<gene>
    <name evidence="1" type="ORF">HNAJ_LOCUS6079</name>
</gene>
<dbReference type="AlphaFoldDB" id="A0A0R3TG91"/>
<reference evidence="1 2" key="2">
    <citation type="submission" date="2018-11" db="EMBL/GenBank/DDBJ databases">
        <authorList>
            <consortium name="Pathogen Informatics"/>
        </authorList>
    </citation>
    <scope>NUCLEOTIDE SEQUENCE [LARGE SCALE GENOMIC DNA]</scope>
</reference>
<sequence length="303" mass="32961">MGSTGPLYCGKIPFATEEFQLCVDVTDNMGSKNEHCYFRLFFKAESPNSIFTTLEAIASGTDSDIANALKTGDPNEISVTVQSVARLLAEGHWANLTDPTSAAKMRADIAVQLVDAVGSVEVTDANTLRQITSTINALALASSDIPRSGQEKLLSIIENVSRNVRDISKVASKDDSVTVGRMVLDSFFNIMTGIQSQTDNPLPGDAITDLKEMDYDTSIEAGELDSHSELGSFNTLFARDTKNKQETLSTNMYRQMMELQEEVYGAISGMLAAGEGISSRTDSGAMFVRKVMKTEVDKWISDY</sequence>
<dbReference type="STRING" id="102285.A0A0R3TG91"/>
<organism evidence="3">
    <name type="scientific">Rodentolepis nana</name>
    <name type="common">Dwarf tapeworm</name>
    <name type="synonym">Hymenolepis nana</name>
    <dbReference type="NCBI Taxonomy" id="102285"/>
    <lineage>
        <taxon>Eukaryota</taxon>
        <taxon>Metazoa</taxon>
        <taxon>Spiralia</taxon>
        <taxon>Lophotrochozoa</taxon>
        <taxon>Platyhelminthes</taxon>
        <taxon>Cestoda</taxon>
        <taxon>Eucestoda</taxon>
        <taxon>Cyclophyllidea</taxon>
        <taxon>Hymenolepididae</taxon>
        <taxon>Rodentolepis</taxon>
    </lineage>
</organism>
<protein>
    <submittedName>
        <fullName evidence="3">PLAT domain-containing protein</fullName>
    </submittedName>
</protein>
<accession>A0A0R3TG91</accession>
<evidence type="ECO:0000313" key="2">
    <source>
        <dbReference type="Proteomes" id="UP000278807"/>
    </source>
</evidence>
<dbReference type="Proteomes" id="UP000278807">
    <property type="component" value="Unassembled WGS sequence"/>
</dbReference>
<dbReference type="EMBL" id="UZAE01006005">
    <property type="protein sequence ID" value="VDO01939.1"/>
    <property type="molecule type" value="Genomic_DNA"/>
</dbReference>
<evidence type="ECO:0000313" key="1">
    <source>
        <dbReference type="EMBL" id="VDO01939.1"/>
    </source>
</evidence>
<dbReference type="WBParaSite" id="HNAJ_0000608201-mRNA-1">
    <property type="protein sequence ID" value="HNAJ_0000608201-mRNA-1"/>
    <property type="gene ID" value="HNAJ_0000608201"/>
</dbReference>
<keyword evidence="2" id="KW-1185">Reference proteome</keyword>
<name>A0A0R3TG91_RODNA</name>
<reference evidence="3" key="1">
    <citation type="submission" date="2017-02" db="UniProtKB">
        <authorList>
            <consortium name="WormBaseParasite"/>
        </authorList>
    </citation>
    <scope>IDENTIFICATION</scope>
</reference>
<proteinExistence type="predicted"/>
<evidence type="ECO:0000313" key="3">
    <source>
        <dbReference type="WBParaSite" id="HNAJ_0000608201-mRNA-1"/>
    </source>
</evidence>